<dbReference type="OrthoDB" id="3364440at2759"/>
<organism evidence="6 7">
    <name type="scientific">Aspergillus fumigatiaffinis</name>
    <dbReference type="NCBI Taxonomy" id="340414"/>
    <lineage>
        <taxon>Eukaryota</taxon>
        <taxon>Fungi</taxon>
        <taxon>Dikarya</taxon>
        <taxon>Ascomycota</taxon>
        <taxon>Pezizomycotina</taxon>
        <taxon>Eurotiomycetes</taxon>
        <taxon>Eurotiomycetidae</taxon>
        <taxon>Eurotiales</taxon>
        <taxon>Aspergillaceae</taxon>
        <taxon>Aspergillus</taxon>
        <taxon>Aspergillus subgen. Fumigati</taxon>
    </lineage>
</organism>
<name>A0A8H4GUQ8_9EURO</name>
<evidence type="ECO:0000256" key="3">
    <source>
        <dbReference type="PROSITE-ProRule" id="PRU01331"/>
    </source>
</evidence>
<accession>A0A8H4GUQ8</accession>
<evidence type="ECO:0000259" key="5">
    <source>
        <dbReference type="PROSITE" id="PS51987"/>
    </source>
</evidence>
<dbReference type="Gene3D" id="3.10.20.70">
    <property type="entry name" value="Glutamine synthetase, N-terminal domain"/>
    <property type="match status" value="1"/>
</dbReference>
<dbReference type="GO" id="GO:0006542">
    <property type="term" value="P:glutamine biosynthetic process"/>
    <property type="evidence" value="ECO:0007669"/>
    <property type="project" value="InterPro"/>
</dbReference>
<dbReference type="SMART" id="SM01230">
    <property type="entry name" value="Gln-synt_C"/>
    <property type="match status" value="1"/>
</dbReference>
<dbReference type="SUPFAM" id="SSF55931">
    <property type="entry name" value="Glutamine synthetase/guanido kinase"/>
    <property type="match status" value="1"/>
</dbReference>
<evidence type="ECO:0000313" key="6">
    <source>
        <dbReference type="EMBL" id="KAF4228557.1"/>
    </source>
</evidence>
<comment type="similarity">
    <text evidence="3 4">Belongs to the glutamine synthetase family.</text>
</comment>
<dbReference type="AlphaFoldDB" id="A0A8H4GUQ8"/>
<proteinExistence type="inferred from homology"/>
<feature type="domain" description="GS catalytic" evidence="5">
    <location>
        <begin position="139"/>
        <end position="455"/>
    </location>
</feature>
<dbReference type="PANTHER" id="PTHR43785">
    <property type="entry name" value="GAMMA-GLUTAMYLPUTRESCINE SYNTHETASE"/>
    <property type="match status" value="1"/>
</dbReference>
<dbReference type="PROSITE" id="PS51987">
    <property type="entry name" value="GS_CATALYTIC"/>
    <property type="match status" value="1"/>
</dbReference>
<dbReference type="Gene3D" id="3.30.590.10">
    <property type="entry name" value="Glutamine synthetase/guanido kinase, catalytic domain"/>
    <property type="match status" value="1"/>
</dbReference>
<protein>
    <recommendedName>
        <fullName evidence="1">Glutamine synthetase</fullName>
    </recommendedName>
</protein>
<dbReference type="GO" id="GO:0004356">
    <property type="term" value="F:glutamine synthetase activity"/>
    <property type="evidence" value="ECO:0007669"/>
    <property type="project" value="InterPro"/>
</dbReference>
<sequence>MTQPDAHIFKLAANSAPSVHSESILENFLQNNNEVVFVRFQWQDYSGILRGRVVPVKQCLELAAEGKLIQVPPFAFECVLDNTLRPGLDPTGVDWLVPDWTSIRTSSRSTLPDGCYATVMCVVVRTTPAQPGPDFDLCPRRALEKVIHKARESSHRVFLVGFEVEFEIMKVSEDGGFIPHSAGMGRFAIAGQRDPCFKYVEECIHELQVAGVIILTFQTEGRRGQYEISLGPLPPLQAVDQLVLVHDCIKSVVARHGHVATMCPKPVQGRRQATGQHTHISIHPPDREDSFLAGMLKRLRSLSAFGLPYDLSYERVQPYLGGEIVAWGTQNREVAVRKIGPGHWEVRCIDATANMYLTLAALLSAGMLGLERQESLTWPDTAIPKQCLSGIGEELCYLPRKLEDALDLLEAEISQVEGMMGSRVVRHYLTHKRFELSRTKEMGGDQARNLLIELF</sequence>
<evidence type="ECO:0000313" key="7">
    <source>
        <dbReference type="Proteomes" id="UP000653565"/>
    </source>
</evidence>
<comment type="caution">
    <text evidence="6">The sequence shown here is derived from an EMBL/GenBank/DDBJ whole genome shotgun (WGS) entry which is preliminary data.</text>
</comment>
<dbReference type="InterPro" id="IPR008146">
    <property type="entry name" value="Gln_synth_cat_dom"/>
</dbReference>
<reference evidence="6" key="2">
    <citation type="submission" date="2020-04" db="EMBL/GenBank/DDBJ databases">
        <authorList>
            <person name="Santos R.A.C."/>
            <person name="Steenwyk J.L."/>
            <person name="Rivero-Menendez O."/>
            <person name="Mead M.E."/>
            <person name="Silva L.P."/>
            <person name="Bastos R.W."/>
            <person name="Alastruey-Izquierdo A."/>
            <person name="Goldman G.H."/>
            <person name="Rokas A."/>
        </authorList>
    </citation>
    <scope>NUCLEOTIDE SEQUENCE</scope>
    <source>
        <strain evidence="6">CNM-CM6805</strain>
    </source>
</reference>
<dbReference type="EMBL" id="JAAAPX010000148">
    <property type="protein sequence ID" value="KAF4228557.1"/>
    <property type="molecule type" value="Genomic_DNA"/>
</dbReference>
<keyword evidence="7" id="KW-1185">Reference proteome</keyword>
<evidence type="ECO:0000256" key="4">
    <source>
        <dbReference type="RuleBase" id="RU000384"/>
    </source>
</evidence>
<reference evidence="6" key="1">
    <citation type="journal article" date="2020" name="bioRxiv">
        <title>Genomic and phenotypic heterogeneity of clinical isolates of the human pathogens Aspergillus fumigatus, Aspergillus lentulus and Aspergillus fumigatiaffinis.</title>
        <authorList>
            <person name="dos Santos R.A.C."/>
            <person name="Steenwyk J.L."/>
            <person name="Rivero-Menendez O."/>
            <person name="Mead M.E."/>
            <person name="Silva L.P."/>
            <person name="Bastos R.W."/>
            <person name="Alastruey-Izquierdo A."/>
            <person name="Goldman G.H."/>
            <person name="Rokas A."/>
        </authorList>
    </citation>
    <scope>NUCLEOTIDE SEQUENCE</scope>
    <source>
        <strain evidence="6">CNM-CM6805</strain>
    </source>
</reference>
<dbReference type="Pfam" id="PF00120">
    <property type="entry name" value="Gln-synt_C"/>
    <property type="match status" value="1"/>
</dbReference>
<dbReference type="InterPro" id="IPR014746">
    <property type="entry name" value="Gln_synth/guanido_kin_cat_dom"/>
</dbReference>
<dbReference type="InterPro" id="IPR036651">
    <property type="entry name" value="Gln_synt_N_sf"/>
</dbReference>
<evidence type="ECO:0000256" key="2">
    <source>
        <dbReference type="ARBA" id="ARBA00022598"/>
    </source>
</evidence>
<evidence type="ECO:0000256" key="1">
    <source>
        <dbReference type="ARBA" id="ARBA00021364"/>
    </source>
</evidence>
<dbReference type="PANTHER" id="PTHR43785:SF2">
    <property type="entry name" value="TYPE-1 GLUTAMINE SYNTHETASE 1"/>
    <property type="match status" value="1"/>
</dbReference>
<dbReference type="Proteomes" id="UP000653565">
    <property type="component" value="Unassembled WGS sequence"/>
</dbReference>
<keyword evidence="2" id="KW-0436">Ligase</keyword>
<gene>
    <name evidence="6" type="ORF">CNMCM6805_001975</name>
</gene>